<evidence type="ECO:0000256" key="1">
    <source>
        <dbReference type="SAM" id="MobiDB-lite"/>
    </source>
</evidence>
<feature type="compositionally biased region" description="Basic and acidic residues" evidence="1">
    <location>
        <begin position="406"/>
        <end position="415"/>
    </location>
</feature>
<feature type="region of interest" description="Disordered" evidence="1">
    <location>
        <begin position="292"/>
        <end position="464"/>
    </location>
</feature>
<accession>A0A1Y1RQQ1</accession>
<dbReference type="NCBIfam" id="NF040712">
    <property type="entry name" value="SepH"/>
    <property type="match status" value="1"/>
</dbReference>
<protein>
    <recommendedName>
        <fullName evidence="2">DUF3071 domain-containing protein</fullName>
    </recommendedName>
</protein>
<comment type="caution">
    <text evidence="3">The sequence shown here is derived from an EMBL/GenBank/DDBJ whole genome shotgun (WGS) entry which is preliminary data.</text>
</comment>
<gene>
    <name evidence="3" type="ORF">A7979_02165</name>
</gene>
<keyword evidence="4" id="KW-1185">Reference proteome</keyword>
<feature type="compositionally biased region" description="Basic and acidic residues" evidence="1">
    <location>
        <begin position="335"/>
        <end position="351"/>
    </location>
</feature>
<feature type="region of interest" description="Disordered" evidence="1">
    <location>
        <begin position="199"/>
        <end position="246"/>
    </location>
</feature>
<feature type="compositionally biased region" description="Polar residues" evidence="1">
    <location>
        <begin position="354"/>
        <end position="370"/>
    </location>
</feature>
<dbReference type="Proteomes" id="UP000192359">
    <property type="component" value="Unassembled WGS sequence"/>
</dbReference>
<dbReference type="OrthoDB" id="5180791at2"/>
<dbReference type="RefSeq" id="WP_083091692.1">
    <property type="nucleotide sequence ID" value="NZ_LXWF01000022.1"/>
</dbReference>
<feature type="compositionally biased region" description="Low complexity" evidence="1">
    <location>
        <begin position="416"/>
        <end position="426"/>
    </location>
</feature>
<proteinExistence type="predicted"/>
<dbReference type="InterPro" id="IPR047682">
    <property type="entry name" value="SepH-like"/>
</dbReference>
<dbReference type="EMBL" id="LXWF01000022">
    <property type="protein sequence ID" value="ORC18827.1"/>
    <property type="molecule type" value="Genomic_DNA"/>
</dbReference>
<dbReference type="AlphaFoldDB" id="A0A1Y1RQQ1"/>
<name>A0A1Y1RQQ1_9MICC</name>
<dbReference type="InterPro" id="IPR021421">
    <property type="entry name" value="DUF3071"/>
</dbReference>
<organism evidence="3 4">
    <name type="scientific">Rothia nasimurium</name>
    <dbReference type="NCBI Taxonomy" id="85336"/>
    <lineage>
        <taxon>Bacteria</taxon>
        <taxon>Bacillati</taxon>
        <taxon>Actinomycetota</taxon>
        <taxon>Actinomycetes</taxon>
        <taxon>Micrococcales</taxon>
        <taxon>Micrococcaceae</taxon>
        <taxon>Rothia</taxon>
    </lineage>
</organism>
<feature type="compositionally biased region" description="Polar residues" evidence="1">
    <location>
        <begin position="386"/>
        <end position="405"/>
    </location>
</feature>
<feature type="compositionally biased region" description="Low complexity" evidence="1">
    <location>
        <begin position="216"/>
        <end position="237"/>
    </location>
</feature>
<evidence type="ECO:0000313" key="4">
    <source>
        <dbReference type="Proteomes" id="UP000192359"/>
    </source>
</evidence>
<evidence type="ECO:0000259" key="2">
    <source>
        <dbReference type="Pfam" id="PF11268"/>
    </source>
</evidence>
<evidence type="ECO:0000313" key="3">
    <source>
        <dbReference type="EMBL" id="ORC18827.1"/>
    </source>
</evidence>
<feature type="domain" description="DUF3071" evidence="2">
    <location>
        <begin position="1"/>
        <end position="159"/>
    </location>
</feature>
<reference evidence="3 4" key="1">
    <citation type="submission" date="2016-05" db="EMBL/GenBank/DDBJ databases">
        <title>Draft genome sequence of a porcine commensal Rothia nasimurium.</title>
        <authorList>
            <person name="Gaiser R.A."/>
            <person name="Van Baarlen P."/>
            <person name="Wells J.M."/>
        </authorList>
    </citation>
    <scope>NUCLEOTIDE SEQUENCE [LARGE SCALE GENOMIC DNA]</scope>
    <source>
        <strain evidence="3 4">PT-32</strain>
    </source>
</reference>
<dbReference type="Pfam" id="PF11268">
    <property type="entry name" value="DUF3071"/>
    <property type="match status" value="1"/>
</dbReference>
<sequence>MHELRLAGIHDDGENLILEAADGTTYLLPIDQNLRQSIARARRIHPLRGGSSGTFGPRDIQARFRQGATVEEIAAESGWEPERVRRYEWPIVAERANIIHTARTVVIAPAPGQSGSAQSLNEHIEAVSHRYGFDQSPMNWTTWQQESGQWTISLEVKLDEDVTRGLPRTVMFPARWNFNPANQSIYASNEAAYFLMGRDHSQDSPIPDSPIPGSPPAAGTEVAASGSSAPPAESIESQHVGVQVGEPSITRVRIPVHKEQNELLDELTARRGVRSFDPASERKLADLLERARRSSRTVPLVSAARPGEHEPADAGSVEKPLPETAQVKDSPQLARVDDAPRHADPSLHADAEETTTAPDSQPHTTTGNHENTAEAEPEATGRVHTQPVQSQQITDNEPISQGEHLSSSDHQRPAEATEQAQVAEQAEAIEEAEETAKPQTARPARAKRTSVPSWDDIIFGSQRR</sequence>